<evidence type="ECO:0000313" key="7">
    <source>
        <dbReference type="EMBL" id="SCW03573.1"/>
    </source>
</evidence>
<name>A0A1G4MIA6_LACFM</name>
<gene>
    <name evidence="7" type="ORF">LAFE_0G13454G</name>
</gene>
<proteinExistence type="inferred from homology"/>
<evidence type="ECO:0000256" key="5">
    <source>
        <dbReference type="ARBA" id="ARBA00023136"/>
    </source>
</evidence>
<dbReference type="InterPro" id="IPR010580">
    <property type="entry name" value="ER_stress-assoc"/>
</dbReference>
<dbReference type="EMBL" id="LT598486">
    <property type="protein sequence ID" value="SCW03573.1"/>
    <property type="molecule type" value="Genomic_DNA"/>
</dbReference>
<evidence type="ECO:0000256" key="6">
    <source>
        <dbReference type="RuleBase" id="RU364120"/>
    </source>
</evidence>
<feature type="transmembrane region" description="Helical" evidence="6">
    <location>
        <begin position="43"/>
        <end position="63"/>
    </location>
</feature>
<dbReference type="OMA" id="ANEKFYK"/>
<comment type="similarity">
    <text evidence="1 6">Belongs to the RAMP4 family.</text>
</comment>
<keyword evidence="2 6" id="KW-0812">Transmembrane</keyword>
<keyword evidence="5 6" id="KW-0472">Membrane</keyword>
<protein>
    <recommendedName>
        <fullName evidence="6">Stress-associated endoplasmic reticulum protein</fullName>
    </recommendedName>
</protein>
<dbReference type="Pfam" id="PF06624">
    <property type="entry name" value="RAMP4"/>
    <property type="match status" value="1"/>
</dbReference>
<dbReference type="GO" id="GO:0005789">
    <property type="term" value="C:endoplasmic reticulum membrane"/>
    <property type="evidence" value="ECO:0007669"/>
    <property type="project" value="UniProtKB-SubCell"/>
</dbReference>
<keyword evidence="8" id="KW-1185">Reference proteome</keyword>
<comment type="subcellular location">
    <subcellularLocation>
        <location evidence="6">Membrane</location>
        <topology evidence="6">Single-pass membrane protein</topology>
    </subcellularLocation>
    <subcellularLocation>
        <location evidence="6">Endoplasmic reticulum membrane</location>
        <topology evidence="6">Single-pass membrane protein</topology>
    </subcellularLocation>
</comment>
<dbReference type="Proteomes" id="UP000190831">
    <property type="component" value="Chromosome G"/>
</dbReference>
<dbReference type="OrthoDB" id="16679at2759"/>
<evidence type="ECO:0000256" key="4">
    <source>
        <dbReference type="ARBA" id="ARBA00022989"/>
    </source>
</evidence>
<keyword evidence="4 6" id="KW-1133">Transmembrane helix</keyword>
<accession>A0A1G4MIA6</accession>
<comment type="function">
    <text evidence="6">Interacts with target proteins during translocation into the lumen of the endoplasmic reticulum. Protects unfolded target proteins against degradation and facilitate correct glycosylation.</text>
</comment>
<reference evidence="7 8" key="1">
    <citation type="submission" date="2016-03" db="EMBL/GenBank/DDBJ databases">
        <authorList>
            <person name="Devillers H."/>
        </authorList>
    </citation>
    <scope>NUCLEOTIDE SEQUENCE [LARGE SCALE GENOMIC DNA]</scope>
    <source>
        <strain evidence="7">CBS 6772</strain>
    </source>
</reference>
<organism evidence="7 8">
    <name type="scientific">Lachancea fermentati</name>
    <name type="common">Zygosaccharomyces fermentati</name>
    <dbReference type="NCBI Taxonomy" id="4955"/>
    <lineage>
        <taxon>Eukaryota</taxon>
        <taxon>Fungi</taxon>
        <taxon>Dikarya</taxon>
        <taxon>Ascomycota</taxon>
        <taxon>Saccharomycotina</taxon>
        <taxon>Saccharomycetes</taxon>
        <taxon>Saccharomycetales</taxon>
        <taxon>Saccharomycetaceae</taxon>
        <taxon>Lachancea</taxon>
    </lineage>
</organism>
<keyword evidence="3 6" id="KW-0256">Endoplasmic reticulum</keyword>
<evidence type="ECO:0000256" key="1">
    <source>
        <dbReference type="ARBA" id="ARBA00005500"/>
    </source>
</evidence>
<evidence type="ECO:0000256" key="2">
    <source>
        <dbReference type="ARBA" id="ARBA00022692"/>
    </source>
</evidence>
<sequence length="64" mass="7309">MAVQTPKQRIANERFLKRTRDERKLGKRKVADSKPKSRLPMSWTVALLFLLVGGGILELVSLFL</sequence>
<dbReference type="AlphaFoldDB" id="A0A1G4MIA6"/>
<evidence type="ECO:0000256" key="3">
    <source>
        <dbReference type="ARBA" id="ARBA00022824"/>
    </source>
</evidence>
<evidence type="ECO:0000313" key="8">
    <source>
        <dbReference type="Proteomes" id="UP000190831"/>
    </source>
</evidence>